<dbReference type="HOGENOM" id="CLU_817911_0_0_6"/>
<dbReference type="GO" id="GO:0003824">
    <property type="term" value="F:catalytic activity"/>
    <property type="evidence" value="ECO:0007669"/>
    <property type="project" value="InterPro"/>
</dbReference>
<organism evidence="2 3">
    <name type="scientific">Acidithiobacillus caldus (strain SM-1)</name>
    <dbReference type="NCBI Taxonomy" id="990288"/>
    <lineage>
        <taxon>Bacteria</taxon>
        <taxon>Pseudomonadati</taxon>
        <taxon>Pseudomonadota</taxon>
        <taxon>Acidithiobacillia</taxon>
        <taxon>Acidithiobacillales</taxon>
        <taxon>Acidithiobacillaceae</taxon>
        <taxon>Acidithiobacillus</taxon>
    </lineage>
</organism>
<geneLocation type="plasmid" evidence="2 3">
    <name>megaplasmid</name>
</geneLocation>
<keyword evidence="2" id="KW-0614">Plasmid</keyword>
<sequence>MMIFNKTIDKLSIIENKTVYILAVTLVTLVAALTYPFCCYGETCSNHLCRIINSRPIFGIVLPSSPTSIGFYLSKLKLIHSYNVGRMTFYYGKLYHISVVISVPPPIGDFSYVSIDTYLLEKLFDPKFIVDPGTAGSHVSFLSMGDVLIGARIVNYTNYMTSRRGRIQPGEFSSLVTDDEGYTLGNPNPVYLYSDPDLVNLAYTAALQVAKYTPAHILHSIAGRRPWIVKYGTQGSGTIWFRDPTQIKQNSSIFHEDDEAGDFPIALIPTENKIPFVEIHTISDSALNVPTKIGKYFHLCSVFAQNRSNKIVVRMIKMVAHGYRIVSTFAGGLEDPYSNNIRNKLIPPKYIYKWTMENGIKR</sequence>
<reference evidence="2 3" key="1">
    <citation type="journal article" date="2011" name="J. Genet. Genomics">
        <title>Unraveling the Acidithiobacillus caldus complete genome and its central metabolisms for carbon assimilation.</title>
        <authorList>
            <person name="You X.Y."/>
            <person name="Guo X."/>
            <person name="Zheng H.J."/>
            <person name="Zhang M.J."/>
            <person name="Liu L.J."/>
            <person name="Zhu Y.Q."/>
            <person name="Zhu B."/>
            <person name="Wang S.Y."/>
            <person name="Zhao G.P."/>
            <person name="Poetsch A."/>
            <person name="Jiang C.Y."/>
            <person name="Liu S.J."/>
        </authorList>
    </citation>
    <scope>NUCLEOTIDE SEQUENCE [LARGE SCALE GENOMIC DNA]</scope>
    <source>
        <strain evidence="2 3">SM-1</strain>
        <plasmid evidence="3">Plasmid megaplasmid</plasmid>
    </source>
</reference>
<dbReference type="SUPFAM" id="SSF53167">
    <property type="entry name" value="Purine and uridine phosphorylases"/>
    <property type="match status" value="1"/>
</dbReference>
<evidence type="ECO:0000313" key="3">
    <source>
        <dbReference type="Proteomes" id="UP000006135"/>
    </source>
</evidence>
<dbReference type="Gene3D" id="3.40.50.1580">
    <property type="entry name" value="Nucleoside phosphorylase domain"/>
    <property type="match status" value="1"/>
</dbReference>
<evidence type="ECO:0000313" key="2">
    <source>
        <dbReference type="EMBL" id="AEK59727.1"/>
    </source>
</evidence>
<proteinExistence type="predicted"/>
<dbReference type="Pfam" id="PF01048">
    <property type="entry name" value="PNP_UDP_1"/>
    <property type="match status" value="1"/>
</dbReference>
<feature type="domain" description="Nucleoside phosphorylase" evidence="1">
    <location>
        <begin position="61"/>
        <end position="288"/>
    </location>
</feature>
<protein>
    <recommendedName>
        <fullName evidence="1">Nucleoside phosphorylase domain-containing protein</fullName>
    </recommendedName>
</protein>
<dbReference type="AlphaFoldDB" id="F9ZUA8"/>
<dbReference type="KEGG" id="acu:Atc_m196"/>
<dbReference type="InterPro" id="IPR035994">
    <property type="entry name" value="Nucleoside_phosphorylase_sf"/>
</dbReference>
<keyword evidence="3" id="KW-1185">Reference proteome</keyword>
<dbReference type="GO" id="GO:0009116">
    <property type="term" value="P:nucleoside metabolic process"/>
    <property type="evidence" value="ECO:0007669"/>
    <property type="project" value="InterPro"/>
</dbReference>
<dbReference type="InterPro" id="IPR000845">
    <property type="entry name" value="Nucleoside_phosphorylase_d"/>
</dbReference>
<evidence type="ECO:0000259" key="1">
    <source>
        <dbReference type="Pfam" id="PF01048"/>
    </source>
</evidence>
<dbReference type="Proteomes" id="UP000006135">
    <property type="component" value="Plasmid megaplasmid"/>
</dbReference>
<accession>F9ZUA8</accession>
<gene>
    <name evidence="2" type="ordered locus">Atc_m196</name>
</gene>
<dbReference type="EMBL" id="CP002574">
    <property type="protein sequence ID" value="AEK59727.1"/>
    <property type="molecule type" value="Genomic_DNA"/>
</dbReference>
<name>F9ZUA8_ACICS</name>